<proteinExistence type="predicted"/>
<dbReference type="PANTHER" id="PTHR35010:SF2">
    <property type="entry name" value="BLL4672 PROTEIN"/>
    <property type="match status" value="1"/>
</dbReference>
<dbReference type="PROSITE" id="PS50943">
    <property type="entry name" value="HTH_CROC1"/>
    <property type="match status" value="1"/>
</dbReference>
<evidence type="ECO:0000259" key="2">
    <source>
        <dbReference type="PROSITE" id="PS50943"/>
    </source>
</evidence>
<gene>
    <name evidence="3" type="ORF">GCM10022286_28070</name>
</gene>
<dbReference type="Gene3D" id="1.10.260.40">
    <property type="entry name" value="lambda repressor-like DNA-binding domains"/>
    <property type="match status" value="1"/>
</dbReference>
<sequence length="307" mass="33738">MPHASGAERQRTSGSPAKSELAAALRSWRERVTPAQAGLPSGGDRRVPGLRREELALLVGISVDYLVRLEQGRATAPSAQVLGAFSRALKLEPNERELLFRLAGLVPPPAGSVPRVVPRGVQLMIDRMSDTPLAVFSAAWDTVQWNPLWEELLGNPGDLDNRARNLIWRHFADPASSRVDREPDENDTFEREMVADLRRAAERYPDDRGVAELIAALRQENAHFAELWTHYDAVQSSTARKTVVHPRLGPITLDCDVLTIDGHDLRIVLYSAAPGTRGAELLDQLRAISSRRTADRGSAPPPLPSLA</sequence>
<evidence type="ECO:0000256" key="1">
    <source>
        <dbReference type="SAM" id="MobiDB-lite"/>
    </source>
</evidence>
<dbReference type="SMART" id="SM00530">
    <property type="entry name" value="HTH_XRE"/>
    <property type="match status" value="1"/>
</dbReference>
<dbReference type="CDD" id="cd00093">
    <property type="entry name" value="HTH_XRE"/>
    <property type="match status" value="1"/>
</dbReference>
<reference evidence="3" key="2">
    <citation type="submission" date="2023-12" db="EMBL/GenBank/DDBJ databases">
        <authorList>
            <person name="Sun Q."/>
            <person name="Inoue M."/>
        </authorList>
    </citation>
    <scope>NUCLEOTIDE SEQUENCE</scope>
    <source>
        <strain evidence="3">JCM 17590</strain>
    </source>
</reference>
<dbReference type="Pfam" id="PF13560">
    <property type="entry name" value="HTH_31"/>
    <property type="match status" value="1"/>
</dbReference>
<accession>A0ABP7ZMY6</accession>
<dbReference type="RefSeq" id="WP_344792510.1">
    <property type="nucleotide sequence ID" value="NZ_BAABBV010000002.1"/>
</dbReference>
<dbReference type="EMBL" id="BAABBV010000002">
    <property type="protein sequence ID" value="GAA4165222.1"/>
    <property type="molecule type" value="Genomic_DNA"/>
</dbReference>
<feature type="domain" description="HTH cro/C1-type" evidence="2">
    <location>
        <begin position="49"/>
        <end position="96"/>
    </location>
</feature>
<keyword evidence="4" id="KW-1185">Reference proteome</keyword>
<comment type="caution">
    <text evidence="3">The sequence shown here is derived from an EMBL/GenBank/DDBJ whole genome shotgun (WGS) entry which is preliminary data.</text>
</comment>
<feature type="region of interest" description="Disordered" evidence="1">
    <location>
        <begin position="1"/>
        <end position="23"/>
    </location>
</feature>
<evidence type="ECO:0000313" key="3">
    <source>
        <dbReference type="EMBL" id="GAA4165222.1"/>
    </source>
</evidence>
<evidence type="ECO:0000313" key="4">
    <source>
        <dbReference type="Proteomes" id="UP001415169"/>
    </source>
</evidence>
<name>A0ABP7ZMY6_9MICO</name>
<dbReference type="InterPro" id="IPR001387">
    <property type="entry name" value="Cro/C1-type_HTH"/>
</dbReference>
<dbReference type="SUPFAM" id="SSF47413">
    <property type="entry name" value="lambda repressor-like DNA-binding domains"/>
    <property type="match status" value="1"/>
</dbReference>
<dbReference type="Pfam" id="PF17765">
    <property type="entry name" value="MLTR_LBD"/>
    <property type="match status" value="1"/>
</dbReference>
<dbReference type="Gene3D" id="3.30.450.180">
    <property type="match status" value="1"/>
</dbReference>
<reference evidence="3" key="1">
    <citation type="journal article" date="2014" name="Int. J. Syst. Evol. Microbiol.">
        <title>Complete genome of a new Firmicutes species belonging to the dominant human colonic microbiota ('Ruminococcus bicirculans') reveals two chromosomes and a selective capacity to utilize plant glucans.</title>
        <authorList>
            <consortium name="NISC Comparative Sequencing Program"/>
            <person name="Wegmann U."/>
            <person name="Louis P."/>
            <person name="Goesmann A."/>
            <person name="Henrissat B."/>
            <person name="Duncan S.H."/>
            <person name="Flint H.J."/>
        </authorList>
    </citation>
    <scope>NUCLEOTIDE SEQUENCE</scope>
    <source>
        <strain evidence="3">JCM 17590</strain>
    </source>
</reference>
<organism evidence="3 4">
    <name type="scientific">Gryllotalpicola daejeonensis</name>
    <dbReference type="NCBI Taxonomy" id="993087"/>
    <lineage>
        <taxon>Bacteria</taxon>
        <taxon>Bacillati</taxon>
        <taxon>Actinomycetota</taxon>
        <taxon>Actinomycetes</taxon>
        <taxon>Micrococcales</taxon>
        <taxon>Microbacteriaceae</taxon>
        <taxon>Gryllotalpicola</taxon>
    </lineage>
</organism>
<dbReference type="PANTHER" id="PTHR35010">
    <property type="entry name" value="BLL4672 PROTEIN-RELATED"/>
    <property type="match status" value="1"/>
</dbReference>
<feature type="compositionally biased region" description="Basic and acidic residues" evidence="1">
    <location>
        <begin position="1"/>
        <end position="11"/>
    </location>
</feature>
<protein>
    <submittedName>
        <fullName evidence="3">Helix-turn-helix transcriptional regulator</fullName>
    </submittedName>
</protein>
<dbReference type="InterPro" id="IPR041413">
    <property type="entry name" value="MLTR_LBD"/>
</dbReference>
<dbReference type="Proteomes" id="UP001415169">
    <property type="component" value="Unassembled WGS sequence"/>
</dbReference>
<dbReference type="InterPro" id="IPR010982">
    <property type="entry name" value="Lambda_DNA-bd_dom_sf"/>
</dbReference>